<dbReference type="SUPFAM" id="SSF103473">
    <property type="entry name" value="MFS general substrate transporter"/>
    <property type="match status" value="1"/>
</dbReference>
<sequence length="475" mass="51338">MSSNNLEASPTPATPSKILWYRSTWFAATVLGLCNLAAPGIWGAMNSLGAGGQATPYLTNTSNALTFCLMVLTAFLTSAIVRYIGVKWTLFFGAAGYAPYAAGLYCNNVFNNTWFILLGAALCGISAGTFWAIEAAIALSYPEPENQGRFLGWWLSFRVGGQILGGAVNLGINANRSGAGKVNPKVYLVFIAIQAVGPFLAFFLPSPKKVQRTDGLPVRLFVTTGLLHEIKAAGRLFFTKRFLLIVPLIVCTVFPESYSYTYTALAFSVRGRALGSFLSGVVAIVAGNLLGFLLDRKNISLKTRARAAFFIAMGLQGCWWVWSTIITKQLHDSGRTYDWSDEGFGKAFALYLFLVTGFQLNYLYLYFVCGTLVEEPADIIRIGGLLRATESAAQAVSYGLNAIESFGLIGASALNFALWGVAVIPAWLVIKEIGVTYWGRGEKETREAETLVYGTHAVEKGSEGTLPGSPHSEKA</sequence>
<evidence type="ECO:0000256" key="1">
    <source>
        <dbReference type="ARBA" id="ARBA00004141"/>
    </source>
</evidence>
<keyword evidence="2 5" id="KW-0812">Transmembrane</keyword>
<feature type="transmembrane region" description="Helical" evidence="5">
    <location>
        <begin position="151"/>
        <end position="174"/>
    </location>
</feature>
<dbReference type="Proteomes" id="UP000193467">
    <property type="component" value="Unassembled WGS sequence"/>
</dbReference>
<dbReference type="Pfam" id="PF05978">
    <property type="entry name" value="UNC-93"/>
    <property type="match status" value="1"/>
</dbReference>
<accession>A0A1Y2G4V7</accession>
<feature type="transmembrane region" description="Helical" evidence="5">
    <location>
        <begin position="64"/>
        <end position="81"/>
    </location>
</feature>
<feature type="transmembrane region" description="Helical" evidence="5">
    <location>
        <begin position="406"/>
        <end position="430"/>
    </location>
</feature>
<feature type="transmembrane region" description="Helical" evidence="5">
    <location>
        <begin position="25"/>
        <end position="44"/>
    </location>
</feature>
<dbReference type="OrthoDB" id="196103at2759"/>
<name>A0A1Y2G4V7_9BASI</name>
<feature type="transmembrane region" description="Helical" evidence="5">
    <location>
        <begin position="242"/>
        <end position="261"/>
    </location>
</feature>
<feature type="transmembrane region" description="Helical" evidence="5">
    <location>
        <begin position="186"/>
        <end position="204"/>
    </location>
</feature>
<organism evidence="6 7">
    <name type="scientific">Leucosporidium creatinivorum</name>
    <dbReference type="NCBI Taxonomy" id="106004"/>
    <lineage>
        <taxon>Eukaryota</taxon>
        <taxon>Fungi</taxon>
        <taxon>Dikarya</taxon>
        <taxon>Basidiomycota</taxon>
        <taxon>Pucciniomycotina</taxon>
        <taxon>Microbotryomycetes</taxon>
        <taxon>Leucosporidiales</taxon>
        <taxon>Leucosporidium</taxon>
    </lineage>
</organism>
<feature type="transmembrane region" description="Helical" evidence="5">
    <location>
        <begin position="307"/>
        <end position="327"/>
    </location>
</feature>
<dbReference type="PANTHER" id="PTHR23294">
    <property type="entry name" value="ET TRANSLATION PRODUCT-RELATED"/>
    <property type="match status" value="1"/>
</dbReference>
<comment type="caution">
    <text evidence="6">The sequence shown here is derived from an EMBL/GenBank/DDBJ whole genome shotgun (WGS) entry which is preliminary data.</text>
</comment>
<comment type="subcellular location">
    <subcellularLocation>
        <location evidence="1">Membrane</location>
        <topology evidence="1">Multi-pass membrane protein</topology>
    </subcellularLocation>
</comment>
<dbReference type="Gene3D" id="1.20.1250.20">
    <property type="entry name" value="MFS general substrate transporter like domains"/>
    <property type="match status" value="1"/>
</dbReference>
<dbReference type="PANTHER" id="PTHR23294:SF19">
    <property type="entry name" value="DUF895 DOMAIN MEMBRANE PROTEIN-RELATED"/>
    <property type="match status" value="1"/>
</dbReference>
<evidence type="ECO:0000313" key="6">
    <source>
        <dbReference type="EMBL" id="ORY91542.1"/>
    </source>
</evidence>
<evidence type="ECO:0000256" key="3">
    <source>
        <dbReference type="ARBA" id="ARBA00022989"/>
    </source>
</evidence>
<feature type="transmembrane region" description="Helical" evidence="5">
    <location>
        <begin position="116"/>
        <end position="139"/>
    </location>
</feature>
<dbReference type="InterPro" id="IPR036259">
    <property type="entry name" value="MFS_trans_sf"/>
</dbReference>
<keyword evidence="7" id="KW-1185">Reference proteome</keyword>
<proteinExistence type="predicted"/>
<dbReference type="InParanoid" id="A0A1Y2G4V7"/>
<dbReference type="AlphaFoldDB" id="A0A1Y2G4V7"/>
<gene>
    <name evidence="6" type="ORF">BCR35DRAFT_69535</name>
</gene>
<dbReference type="EMBL" id="MCGR01000002">
    <property type="protein sequence ID" value="ORY91542.1"/>
    <property type="molecule type" value="Genomic_DNA"/>
</dbReference>
<keyword evidence="4 5" id="KW-0472">Membrane</keyword>
<protein>
    <submittedName>
        <fullName evidence="6">Major facilitator superfamily domain-containing protein</fullName>
    </submittedName>
</protein>
<evidence type="ECO:0000313" key="7">
    <source>
        <dbReference type="Proteomes" id="UP000193467"/>
    </source>
</evidence>
<dbReference type="InterPro" id="IPR010291">
    <property type="entry name" value="Ion_channel_UNC-93"/>
</dbReference>
<reference evidence="6 7" key="1">
    <citation type="submission" date="2016-07" db="EMBL/GenBank/DDBJ databases">
        <title>Pervasive Adenine N6-methylation of Active Genes in Fungi.</title>
        <authorList>
            <consortium name="DOE Joint Genome Institute"/>
            <person name="Mondo S.J."/>
            <person name="Dannebaum R.O."/>
            <person name="Kuo R.C."/>
            <person name="Labutti K."/>
            <person name="Haridas S."/>
            <person name="Kuo A."/>
            <person name="Salamov A."/>
            <person name="Ahrendt S.R."/>
            <person name="Lipzen A."/>
            <person name="Sullivan W."/>
            <person name="Andreopoulos W.B."/>
            <person name="Clum A."/>
            <person name="Lindquist E."/>
            <person name="Daum C."/>
            <person name="Ramamoorthy G.K."/>
            <person name="Gryganskyi A."/>
            <person name="Culley D."/>
            <person name="Magnuson J.K."/>
            <person name="James T.Y."/>
            <person name="O'Malley M.A."/>
            <person name="Stajich J.E."/>
            <person name="Spatafora J.W."/>
            <person name="Visel A."/>
            <person name="Grigoriev I.V."/>
        </authorList>
    </citation>
    <scope>NUCLEOTIDE SEQUENCE [LARGE SCALE GENOMIC DNA]</scope>
    <source>
        <strain evidence="6 7">62-1032</strain>
    </source>
</reference>
<feature type="transmembrane region" description="Helical" evidence="5">
    <location>
        <begin position="347"/>
        <end position="367"/>
    </location>
</feature>
<evidence type="ECO:0000256" key="4">
    <source>
        <dbReference type="ARBA" id="ARBA00023136"/>
    </source>
</evidence>
<feature type="transmembrane region" description="Helical" evidence="5">
    <location>
        <begin position="273"/>
        <end position="295"/>
    </location>
</feature>
<feature type="transmembrane region" description="Helical" evidence="5">
    <location>
        <begin position="88"/>
        <end position="110"/>
    </location>
</feature>
<dbReference type="GO" id="GO:0016020">
    <property type="term" value="C:membrane"/>
    <property type="evidence" value="ECO:0007669"/>
    <property type="project" value="UniProtKB-SubCell"/>
</dbReference>
<evidence type="ECO:0000256" key="5">
    <source>
        <dbReference type="SAM" id="Phobius"/>
    </source>
</evidence>
<dbReference type="InterPro" id="IPR051617">
    <property type="entry name" value="UNC-93-like_regulator"/>
</dbReference>
<evidence type="ECO:0000256" key="2">
    <source>
        <dbReference type="ARBA" id="ARBA00022692"/>
    </source>
</evidence>
<keyword evidence="3 5" id="KW-1133">Transmembrane helix</keyword>